<dbReference type="EMBL" id="GBRH01265916">
    <property type="protein sequence ID" value="JAD31979.1"/>
    <property type="molecule type" value="Transcribed_RNA"/>
</dbReference>
<dbReference type="AlphaFoldDB" id="A0A0A8YXW4"/>
<proteinExistence type="predicted"/>
<name>A0A0A8YXW4_ARUDO</name>
<organism evidence="1">
    <name type="scientific">Arundo donax</name>
    <name type="common">Giant reed</name>
    <name type="synonym">Donax arundinaceus</name>
    <dbReference type="NCBI Taxonomy" id="35708"/>
    <lineage>
        <taxon>Eukaryota</taxon>
        <taxon>Viridiplantae</taxon>
        <taxon>Streptophyta</taxon>
        <taxon>Embryophyta</taxon>
        <taxon>Tracheophyta</taxon>
        <taxon>Spermatophyta</taxon>
        <taxon>Magnoliopsida</taxon>
        <taxon>Liliopsida</taxon>
        <taxon>Poales</taxon>
        <taxon>Poaceae</taxon>
        <taxon>PACMAD clade</taxon>
        <taxon>Arundinoideae</taxon>
        <taxon>Arundineae</taxon>
        <taxon>Arundo</taxon>
    </lineage>
</organism>
<accession>A0A0A8YXW4</accession>
<protein>
    <submittedName>
        <fullName evidence="1">Uncharacterized protein</fullName>
    </submittedName>
</protein>
<sequence>MQMDWPLSCAGPCKVNLGDSRTWVANWGLIKVLH</sequence>
<reference evidence="1" key="2">
    <citation type="journal article" date="2015" name="Data Brief">
        <title>Shoot transcriptome of the giant reed, Arundo donax.</title>
        <authorList>
            <person name="Barrero R.A."/>
            <person name="Guerrero F.D."/>
            <person name="Moolhuijzen P."/>
            <person name="Goolsby J.A."/>
            <person name="Tidwell J."/>
            <person name="Bellgard S.E."/>
            <person name="Bellgard M.I."/>
        </authorList>
    </citation>
    <scope>NUCLEOTIDE SEQUENCE</scope>
    <source>
        <tissue evidence="1">Shoot tissue taken approximately 20 cm above the soil surface</tissue>
    </source>
</reference>
<evidence type="ECO:0000313" key="1">
    <source>
        <dbReference type="EMBL" id="JAD31979.1"/>
    </source>
</evidence>
<reference evidence="1" key="1">
    <citation type="submission" date="2014-09" db="EMBL/GenBank/DDBJ databases">
        <authorList>
            <person name="Magalhaes I.L.F."/>
            <person name="Oliveira U."/>
            <person name="Santos F.R."/>
            <person name="Vidigal T.H.D.A."/>
            <person name="Brescovit A.D."/>
            <person name="Santos A.J."/>
        </authorList>
    </citation>
    <scope>NUCLEOTIDE SEQUENCE</scope>
    <source>
        <tissue evidence="1">Shoot tissue taken approximately 20 cm above the soil surface</tissue>
    </source>
</reference>